<evidence type="ECO:0000313" key="4">
    <source>
        <dbReference type="Proteomes" id="UP001295423"/>
    </source>
</evidence>
<keyword evidence="4" id="KW-1185">Reference proteome</keyword>
<dbReference type="Proteomes" id="UP001295423">
    <property type="component" value="Unassembled WGS sequence"/>
</dbReference>
<protein>
    <recommendedName>
        <fullName evidence="5">Transmembrane protein</fullName>
    </recommendedName>
</protein>
<evidence type="ECO:0000256" key="2">
    <source>
        <dbReference type="SAM" id="Phobius"/>
    </source>
</evidence>
<feature type="region of interest" description="Disordered" evidence="1">
    <location>
        <begin position="130"/>
        <end position="149"/>
    </location>
</feature>
<comment type="caution">
    <text evidence="3">The sequence shown here is derived from an EMBL/GenBank/DDBJ whole genome shotgun (WGS) entry which is preliminary data.</text>
</comment>
<name>A0AAD2G3A3_9STRA</name>
<accession>A0AAD2G3A3</accession>
<sequence>MVQFGGIASSSSIPRRRKRRKGTIRIPRLKVQNIIIALVVLLILRSFMIQHDGRQGREEGLQELKEGGLSPEEIKNFFPVSMKALKKEKLGQLVHTDEEKRADALKDVRSEVLKKMDSVHLAKRLEKEAELDKENPDFVPTRKLRGGSK</sequence>
<organism evidence="3 4">
    <name type="scientific">Cylindrotheca closterium</name>
    <dbReference type="NCBI Taxonomy" id="2856"/>
    <lineage>
        <taxon>Eukaryota</taxon>
        <taxon>Sar</taxon>
        <taxon>Stramenopiles</taxon>
        <taxon>Ochrophyta</taxon>
        <taxon>Bacillariophyta</taxon>
        <taxon>Bacillariophyceae</taxon>
        <taxon>Bacillariophycidae</taxon>
        <taxon>Bacillariales</taxon>
        <taxon>Bacillariaceae</taxon>
        <taxon>Cylindrotheca</taxon>
    </lineage>
</organism>
<gene>
    <name evidence="3" type="ORF">CYCCA115_LOCUS19091</name>
</gene>
<evidence type="ECO:0000313" key="3">
    <source>
        <dbReference type="EMBL" id="CAJ1961225.1"/>
    </source>
</evidence>
<keyword evidence="2" id="KW-1133">Transmembrane helix</keyword>
<keyword evidence="2" id="KW-0472">Membrane</keyword>
<dbReference type="EMBL" id="CAKOGP040002091">
    <property type="protein sequence ID" value="CAJ1961225.1"/>
    <property type="molecule type" value="Genomic_DNA"/>
</dbReference>
<reference evidence="3" key="1">
    <citation type="submission" date="2023-08" db="EMBL/GenBank/DDBJ databases">
        <authorList>
            <person name="Audoor S."/>
            <person name="Bilcke G."/>
        </authorList>
    </citation>
    <scope>NUCLEOTIDE SEQUENCE</scope>
</reference>
<keyword evidence="2" id="KW-0812">Transmembrane</keyword>
<evidence type="ECO:0000256" key="1">
    <source>
        <dbReference type="SAM" id="MobiDB-lite"/>
    </source>
</evidence>
<evidence type="ECO:0008006" key="5">
    <source>
        <dbReference type="Google" id="ProtNLM"/>
    </source>
</evidence>
<dbReference type="AlphaFoldDB" id="A0AAD2G3A3"/>
<feature type="transmembrane region" description="Helical" evidence="2">
    <location>
        <begin position="29"/>
        <end position="48"/>
    </location>
</feature>
<proteinExistence type="predicted"/>